<accession>A0A4C1XJ42</accession>
<gene>
    <name evidence="1" type="ORF">EVAR_44764_1</name>
</gene>
<keyword evidence="2" id="KW-1185">Reference proteome</keyword>
<name>A0A4C1XJ42_EUMVA</name>
<sequence length="131" mass="13264">MVGVSGRARAPSRPAGAGGAAAVAGSAPAGAGHLSCRISNEELHAAIDIALIAKCEALICFGATQRAVKLPLTLVHSIDQAFDSNPVLMFDLGPSPVLDFGPSFSLDSDPGSFLNSDPGLILILLCVALLE</sequence>
<organism evidence="1 2">
    <name type="scientific">Eumeta variegata</name>
    <name type="common">Bagworm moth</name>
    <name type="synonym">Eumeta japonica</name>
    <dbReference type="NCBI Taxonomy" id="151549"/>
    <lineage>
        <taxon>Eukaryota</taxon>
        <taxon>Metazoa</taxon>
        <taxon>Ecdysozoa</taxon>
        <taxon>Arthropoda</taxon>
        <taxon>Hexapoda</taxon>
        <taxon>Insecta</taxon>
        <taxon>Pterygota</taxon>
        <taxon>Neoptera</taxon>
        <taxon>Endopterygota</taxon>
        <taxon>Lepidoptera</taxon>
        <taxon>Glossata</taxon>
        <taxon>Ditrysia</taxon>
        <taxon>Tineoidea</taxon>
        <taxon>Psychidae</taxon>
        <taxon>Oiketicinae</taxon>
        <taxon>Eumeta</taxon>
    </lineage>
</organism>
<reference evidence="1 2" key="1">
    <citation type="journal article" date="2019" name="Commun. Biol.">
        <title>The bagworm genome reveals a unique fibroin gene that provides high tensile strength.</title>
        <authorList>
            <person name="Kono N."/>
            <person name="Nakamura H."/>
            <person name="Ohtoshi R."/>
            <person name="Tomita M."/>
            <person name="Numata K."/>
            <person name="Arakawa K."/>
        </authorList>
    </citation>
    <scope>NUCLEOTIDE SEQUENCE [LARGE SCALE GENOMIC DNA]</scope>
</reference>
<evidence type="ECO:0000313" key="2">
    <source>
        <dbReference type="Proteomes" id="UP000299102"/>
    </source>
</evidence>
<proteinExistence type="predicted"/>
<dbReference type="AlphaFoldDB" id="A0A4C1XJ42"/>
<dbReference type="Proteomes" id="UP000299102">
    <property type="component" value="Unassembled WGS sequence"/>
</dbReference>
<dbReference type="EMBL" id="BGZK01000842">
    <property type="protein sequence ID" value="GBP62524.1"/>
    <property type="molecule type" value="Genomic_DNA"/>
</dbReference>
<protein>
    <submittedName>
        <fullName evidence="1">Uncharacterized protein</fullName>
    </submittedName>
</protein>
<comment type="caution">
    <text evidence="1">The sequence shown here is derived from an EMBL/GenBank/DDBJ whole genome shotgun (WGS) entry which is preliminary data.</text>
</comment>
<evidence type="ECO:0000313" key="1">
    <source>
        <dbReference type="EMBL" id="GBP62524.1"/>
    </source>
</evidence>